<dbReference type="EMBL" id="JAHCVI010000006">
    <property type="protein sequence ID" value="KAG7284305.1"/>
    <property type="molecule type" value="Genomic_DNA"/>
</dbReference>
<evidence type="ECO:0000313" key="1">
    <source>
        <dbReference type="EMBL" id="KAG7284305.1"/>
    </source>
</evidence>
<gene>
    <name evidence="1" type="ORF">NEMBOFW57_010677</name>
</gene>
<organism evidence="1 2">
    <name type="scientific">Staphylotrichum longicolle</name>
    <dbReference type="NCBI Taxonomy" id="669026"/>
    <lineage>
        <taxon>Eukaryota</taxon>
        <taxon>Fungi</taxon>
        <taxon>Dikarya</taxon>
        <taxon>Ascomycota</taxon>
        <taxon>Pezizomycotina</taxon>
        <taxon>Sordariomycetes</taxon>
        <taxon>Sordariomycetidae</taxon>
        <taxon>Sordariales</taxon>
        <taxon>Chaetomiaceae</taxon>
        <taxon>Staphylotrichum</taxon>
    </lineage>
</organism>
<reference evidence="1" key="1">
    <citation type="submission" date="2023-02" db="EMBL/GenBank/DDBJ databases">
        <authorList>
            <person name="Palmer J.M."/>
        </authorList>
    </citation>
    <scope>NUCLEOTIDE SEQUENCE</scope>
    <source>
        <strain evidence="1">FW57</strain>
    </source>
</reference>
<accession>A0AAD4ENH5</accession>
<keyword evidence="2" id="KW-1185">Reference proteome</keyword>
<proteinExistence type="predicted"/>
<name>A0AAD4ENH5_9PEZI</name>
<dbReference type="AlphaFoldDB" id="A0AAD4ENH5"/>
<comment type="caution">
    <text evidence="1">The sequence shown here is derived from an EMBL/GenBank/DDBJ whole genome shotgun (WGS) entry which is preliminary data.</text>
</comment>
<evidence type="ECO:0000313" key="2">
    <source>
        <dbReference type="Proteomes" id="UP001197093"/>
    </source>
</evidence>
<protein>
    <submittedName>
        <fullName evidence="1">Uncharacterized protein</fullName>
    </submittedName>
</protein>
<dbReference type="Proteomes" id="UP001197093">
    <property type="component" value="Unassembled WGS sequence"/>
</dbReference>
<sequence>MNNNQFGGPPHRKTNKSPERLTADILACKRPTYYNVGRAWNILGYYRSPRPTLASFVLDVEALWWRQNNDRSLKGRRARAAMLDALRTLGFRNYRWRANIDRIHLFVGDQDGSWANLPDPPRGGNNYGKSDAREYLAATAPAPYWIYQRRIDPQTGEPEGGPSLWHYWQVKARIWTYFMQVLKDPTHERWTEYQALEHLSKTADPDFGTLSIARSLYASQSQGRPAYPHKHLLHVIADYFDTQIVVFQKGATNLELDIFGARNPGPQPIIFIATNRSYTHFDPVDFDEASLHEVPGFGGHFPSLTALQRPAHPNGPASRTYWTNGPGLGLINDQHFGAVPWPINHNAPPPHAPWQMARYNFIEDNELFHLRANNVVDAAGMLDNNPNTVIPRLTHAPGPGLGRVWGYLPDAPVVTAQCADVVLTRDIWGCFEAGIDVPGFGFETVDDATMQVWLTGPQAKTVRPTAQAPVPVPWANAPATFAWQWRFGKDPMGFPVGALPDRTVETGRQMLEDPYMEFERDKWRSIPWEWM</sequence>